<evidence type="ECO:0000256" key="3">
    <source>
        <dbReference type="ARBA" id="ARBA00011245"/>
    </source>
</evidence>
<dbReference type="EC" id="6.1.1.16" evidence="13"/>
<keyword evidence="16" id="KW-1185">Reference proteome</keyword>
<dbReference type="InterPro" id="IPR024909">
    <property type="entry name" value="Cys-tRNA/MSH_ligase"/>
</dbReference>
<evidence type="ECO:0000256" key="8">
    <source>
        <dbReference type="ARBA" id="ARBA00022833"/>
    </source>
</evidence>
<feature type="short sequence motif" description="'KMSKS' region" evidence="13">
    <location>
        <begin position="267"/>
        <end position="271"/>
    </location>
</feature>
<proteinExistence type="inferred from homology"/>
<feature type="short sequence motif" description="'HIGH' region" evidence="13">
    <location>
        <begin position="31"/>
        <end position="41"/>
    </location>
</feature>
<feature type="binding site" evidence="13">
    <location>
        <position position="270"/>
    </location>
    <ligand>
        <name>ATP</name>
        <dbReference type="ChEBI" id="CHEBI:30616"/>
    </ligand>
</feature>
<dbReference type="GO" id="GO:0004817">
    <property type="term" value="F:cysteine-tRNA ligase activity"/>
    <property type="evidence" value="ECO:0007669"/>
    <property type="project" value="UniProtKB-EC"/>
</dbReference>
<feature type="binding site" evidence="13">
    <location>
        <position position="234"/>
    </location>
    <ligand>
        <name>Zn(2+)</name>
        <dbReference type="ChEBI" id="CHEBI:29105"/>
    </ligand>
</feature>
<dbReference type="Gene3D" id="1.20.120.1910">
    <property type="entry name" value="Cysteine-tRNA ligase, C-terminal anti-codon recognition domain"/>
    <property type="match status" value="1"/>
</dbReference>
<evidence type="ECO:0000313" key="16">
    <source>
        <dbReference type="Proteomes" id="UP001176021"/>
    </source>
</evidence>
<evidence type="ECO:0000313" key="15">
    <source>
        <dbReference type="EMBL" id="MDO0823663.1"/>
    </source>
</evidence>
<keyword evidence="8 13" id="KW-0862">Zinc</keyword>
<dbReference type="PANTHER" id="PTHR10890:SF3">
    <property type="entry name" value="CYSTEINE--TRNA LIGASE, CYTOPLASMIC"/>
    <property type="match status" value="1"/>
</dbReference>
<feature type="binding site" evidence="13">
    <location>
        <position position="209"/>
    </location>
    <ligand>
        <name>Zn(2+)</name>
        <dbReference type="ChEBI" id="CHEBI:29105"/>
    </ligand>
</feature>
<evidence type="ECO:0000256" key="1">
    <source>
        <dbReference type="ARBA" id="ARBA00004496"/>
    </source>
</evidence>
<evidence type="ECO:0000256" key="13">
    <source>
        <dbReference type="HAMAP-Rule" id="MF_00041"/>
    </source>
</evidence>
<dbReference type="NCBIfam" id="TIGR00435">
    <property type="entry name" value="cysS"/>
    <property type="match status" value="1"/>
</dbReference>
<organism evidence="15 16">
    <name type="scientific">Desulfosporosinus nitroreducens</name>
    <dbReference type="NCBI Taxonomy" id="2018668"/>
    <lineage>
        <taxon>Bacteria</taxon>
        <taxon>Bacillati</taxon>
        <taxon>Bacillota</taxon>
        <taxon>Clostridia</taxon>
        <taxon>Eubacteriales</taxon>
        <taxon>Desulfitobacteriaceae</taxon>
        <taxon>Desulfosporosinus</taxon>
    </lineage>
</organism>
<evidence type="ECO:0000256" key="5">
    <source>
        <dbReference type="ARBA" id="ARBA00022598"/>
    </source>
</evidence>
<gene>
    <name evidence="13 15" type="primary">cysS</name>
    <name evidence="15" type="ORF">M8H41_12480</name>
</gene>
<keyword evidence="4 13" id="KW-0963">Cytoplasm</keyword>
<dbReference type="SUPFAM" id="SSF47323">
    <property type="entry name" value="Anticodon-binding domain of a subclass of class I aminoacyl-tRNA synthetases"/>
    <property type="match status" value="1"/>
</dbReference>
<dbReference type="InterPro" id="IPR015273">
    <property type="entry name" value="Cys-tRNA-synt_Ia_DALR"/>
</dbReference>
<dbReference type="PRINTS" id="PR00983">
    <property type="entry name" value="TRNASYNTHCYS"/>
</dbReference>
<comment type="similarity">
    <text evidence="2 13">Belongs to the class-I aminoacyl-tRNA synthetase family.</text>
</comment>
<keyword evidence="6 13" id="KW-0479">Metal-binding</keyword>
<comment type="subunit">
    <text evidence="3 13">Monomer.</text>
</comment>
<feature type="binding site" evidence="13">
    <location>
        <position position="29"/>
    </location>
    <ligand>
        <name>Zn(2+)</name>
        <dbReference type="ChEBI" id="CHEBI:29105"/>
    </ligand>
</feature>
<dbReference type="Pfam" id="PF23493">
    <property type="entry name" value="CysS_C"/>
    <property type="match status" value="1"/>
</dbReference>
<protein>
    <recommendedName>
        <fullName evidence="13">Cysteine--tRNA ligase</fullName>
        <ecNumber evidence="13">6.1.1.16</ecNumber>
    </recommendedName>
    <alternativeName>
        <fullName evidence="13">Cysteinyl-tRNA synthetase</fullName>
        <shortName evidence="13">CysRS</shortName>
    </alternativeName>
</protein>
<evidence type="ECO:0000256" key="9">
    <source>
        <dbReference type="ARBA" id="ARBA00022840"/>
    </source>
</evidence>
<dbReference type="EMBL" id="JAMJEV010000009">
    <property type="protein sequence ID" value="MDO0823663.1"/>
    <property type="molecule type" value="Genomic_DNA"/>
</dbReference>
<reference evidence="15" key="1">
    <citation type="submission" date="2022-05" db="EMBL/GenBank/DDBJ databases">
        <title>Expanded diversity of anoxic marine methylotrophy in a Black Sea sulfate reducing microorganism.</title>
        <authorList>
            <person name="Fischer P.Q."/>
            <person name="Stams A.J.M."/>
            <person name="Villanueva L."/>
            <person name="Sousa D.Z."/>
        </authorList>
    </citation>
    <scope>NUCLEOTIDE SEQUENCE</scope>
    <source>
        <strain evidence="15">P130</strain>
    </source>
</reference>
<accession>A0ABT8QQN7</accession>
<dbReference type="SUPFAM" id="SSF52374">
    <property type="entry name" value="Nucleotidylyl transferase"/>
    <property type="match status" value="1"/>
</dbReference>
<keyword evidence="9 13" id="KW-0067">ATP-binding</keyword>
<dbReference type="InterPro" id="IPR015803">
    <property type="entry name" value="Cys-tRNA-ligase"/>
</dbReference>
<evidence type="ECO:0000256" key="7">
    <source>
        <dbReference type="ARBA" id="ARBA00022741"/>
    </source>
</evidence>
<name>A0ABT8QQN7_9FIRM</name>
<dbReference type="InterPro" id="IPR056411">
    <property type="entry name" value="CysS_C"/>
</dbReference>
<dbReference type="InterPro" id="IPR009080">
    <property type="entry name" value="tRNAsynth_Ia_anticodon-bd"/>
</dbReference>
<keyword evidence="10 13" id="KW-0648">Protein biosynthesis</keyword>
<evidence type="ECO:0000256" key="12">
    <source>
        <dbReference type="ARBA" id="ARBA00047398"/>
    </source>
</evidence>
<evidence type="ECO:0000256" key="4">
    <source>
        <dbReference type="ARBA" id="ARBA00022490"/>
    </source>
</evidence>
<dbReference type="CDD" id="cd00672">
    <property type="entry name" value="CysRS_core"/>
    <property type="match status" value="1"/>
</dbReference>
<comment type="catalytic activity">
    <reaction evidence="12 13">
        <text>tRNA(Cys) + L-cysteine + ATP = L-cysteinyl-tRNA(Cys) + AMP + diphosphate</text>
        <dbReference type="Rhea" id="RHEA:17773"/>
        <dbReference type="Rhea" id="RHEA-COMP:9661"/>
        <dbReference type="Rhea" id="RHEA-COMP:9679"/>
        <dbReference type="ChEBI" id="CHEBI:30616"/>
        <dbReference type="ChEBI" id="CHEBI:33019"/>
        <dbReference type="ChEBI" id="CHEBI:35235"/>
        <dbReference type="ChEBI" id="CHEBI:78442"/>
        <dbReference type="ChEBI" id="CHEBI:78517"/>
        <dbReference type="ChEBI" id="CHEBI:456215"/>
        <dbReference type="EC" id="6.1.1.16"/>
    </reaction>
</comment>
<comment type="subcellular location">
    <subcellularLocation>
        <location evidence="1 13">Cytoplasm</location>
    </subcellularLocation>
</comment>
<feature type="binding site" evidence="13">
    <location>
        <position position="238"/>
    </location>
    <ligand>
        <name>Zn(2+)</name>
        <dbReference type="ChEBI" id="CHEBI:29105"/>
    </ligand>
</feature>
<dbReference type="Pfam" id="PF09190">
    <property type="entry name" value="DALR_2"/>
    <property type="match status" value="1"/>
</dbReference>
<evidence type="ECO:0000256" key="11">
    <source>
        <dbReference type="ARBA" id="ARBA00023146"/>
    </source>
</evidence>
<dbReference type="SMART" id="SM00840">
    <property type="entry name" value="DALR_2"/>
    <property type="match status" value="1"/>
</dbReference>
<evidence type="ECO:0000256" key="2">
    <source>
        <dbReference type="ARBA" id="ARBA00005594"/>
    </source>
</evidence>
<dbReference type="Gene3D" id="3.40.50.620">
    <property type="entry name" value="HUPs"/>
    <property type="match status" value="1"/>
</dbReference>
<keyword evidence="7 13" id="KW-0547">Nucleotide-binding</keyword>
<dbReference type="HAMAP" id="MF_00041">
    <property type="entry name" value="Cys_tRNA_synth"/>
    <property type="match status" value="1"/>
</dbReference>
<keyword evidence="11 13" id="KW-0030">Aminoacyl-tRNA synthetase</keyword>
<comment type="caution">
    <text evidence="15">The sequence shown here is derived from an EMBL/GenBank/DDBJ whole genome shotgun (WGS) entry which is preliminary data.</text>
</comment>
<dbReference type="Proteomes" id="UP001176021">
    <property type="component" value="Unassembled WGS sequence"/>
</dbReference>
<dbReference type="PANTHER" id="PTHR10890">
    <property type="entry name" value="CYSTEINYL-TRNA SYNTHETASE"/>
    <property type="match status" value="1"/>
</dbReference>
<sequence>MSLKLYNTMTRQKEEFRPRESGKVAMYVCGPTTYNYFHAGNARMFVVFDMIRRYFLYKKYDVRYVQNFTDVDDKIIQRGNIEGMDPLALGQKYIEEYFKDAKALNLLPATVHPKATEHIPEMIEIIQGLIDSGLGYEVEGDVYFAVDHFPNYGKLSGRTLEDMKAGARVEVDERKRHPMDFALWKKAKPGEPFWESPWGEGRPGWHIECTAMSLKYLGAGFDIHGGGEDLAFPHHENEIAQTEGYLKGKTFARYWMHNAFLTINQEKMSKSLGNFFTIRELLVNSPGEVIRFYLLGTHYRSPLDFNDQNLIMAQKGLERLQTSVRLAQEALGREGSAKNQQSQAELLKASKEAREAFEKAMDDDFNSALAYAALFELAKTMNGYVQENPVPSEELAEAQRTLVELGDVLGFDLLHPAQVHIENDEILTQVMDAVLQIRSKSRQKKDWEMADFIRDVLKEKGIIIEDTPQGARWQIKK</sequence>
<dbReference type="RefSeq" id="WP_302048916.1">
    <property type="nucleotide sequence ID" value="NZ_JAMJEV010000009.1"/>
</dbReference>
<evidence type="ECO:0000256" key="10">
    <source>
        <dbReference type="ARBA" id="ARBA00022917"/>
    </source>
</evidence>
<dbReference type="InterPro" id="IPR014729">
    <property type="entry name" value="Rossmann-like_a/b/a_fold"/>
</dbReference>
<keyword evidence="5 13" id="KW-0436">Ligase</keyword>
<comment type="cofactor">
    <cofactor evidence="13">
        <name>Zn(2+)</name>
        <dbReference type="ChEBI" id="CHEBI:29105"/>
    </cofactor>
    <text evidence="13">Binds 1 zinc ion per subunit.</text>
</comment>
<dbReference type="Pfam" id="PF01406">
    <property type="entry name" value="tRNA-synt_1e"/>
    <property type="match status" value="1"/>
</dbReference>
<evidence type="ECO:0000259" key="14">
    <source>
        <dbReference type="SMART" id="SM00840"/>
    </source>
</evidence>
<feature type="domain" description="Cysteinyl-tRNA synthetase class Ia DALR" evidence="14">
    <location>
        <begin position="356"/>
        <end position="420"/>
    </location>
</feature>
<evidence type="ECO:0000256" key="6">
    <source>
        <dbReference type="ARBA" id="ARBA00022723"/>
    </source>
</evidence>
<dbReference type="InterPro" id="IPR032678">
    <property type="entry name" value="tRNA-synt_1_cat_dom"/>
</dbReference>